<sequence length="255" mass="29797">MAKSNQCSTCQKPAGVMHCIGCDGYFCTKDFRGHREILFTDMEELVEERNKLQEKISRASKPNSSSNPLIEEVNEWEKITIEKVRQTAEHVRQQANQLMNSKSMEITNEFKGFFKELSHLKETEDYVEHDLTRLKKKIDQFNEDLAPLFQGTITEINKEESEKINWDRIIYVQEKAVEVERQQTSKKRKKSPQEIEIFPHKQLLCHGRACAQCGKCTDWYRDSNKASWIRRDSASCIYCIIPTFGSYADHICKCK</sequence>
<dbReference type="Proteomes" id="UP000663845">
    <property type="component" value="Unassembled WGS sequence"/>
</dbReference>
<evidence type="ECO:0000313" key="2">
    <source>
        <dbReference type="EMBL" id="CAF1191880.1"/>
    </source>
</evidence>
<protein>
    <recommendedName>
        <fullName evidence="6">B box-type domain-containing protein</fullName>
    </recommendedName>
</protein>
<dbReference type="EMBL" id="CAJNOG010000304">
    <property type="protein sequence ID" value="CAF1159960.1"/>
    <property type="molecule type" value="Genomic_DNA"/>
</dbReference>
<dbReference type="Proteomes" id="UP000663844">
    <property type="component" value="Unassembled WGS sequence"/>
</dbReference>
<evidence type="ECO:0008006" key="6">
    <source>
        <dbReference type="Google" id="ProtNLM"/>
    </source>
</evidence>
<evidence type="ECO:0000313" key="4">
    <source>
        <dbReference type="EMBL" id="CAF4047235.1"/>
    </source>
</evidence>
<proteinExistence type="predicted"/>
<dbReference type="OrthoDB" id="10079997at2759"/>
<comment type="caution">
    <text evidence="3">The sequence shown here is derived from an EMBL/GenBank/DDBJ whole genome shotgun (WGS) entry which is preliminary data.</text>
</comment>
<reference evidence="3" key="1">
    <citation type="submission" date="2021-02" db="EMBL/GenBank/DDBJ databases">
        <authorList>
            <person name="Nowell W R."/>
        </authorList>
    </citation>
    <scope>NUCLEOTIDE SEQUENCE</scope>
</reference>
<dbReference type="EMBL" id="CAJNON010000318">
    <property type="protein sequence ID" value="CAF1191880.1"/>
    <property type="molecule type" value="Genomic_DNA"/>
</dbReference>
<dbReference type="EMBL" id="CAJOAY010000890">
    <property type="protein sequence ID" value="CAF3754909.1"/>
    <property type="molecule type" value="Genomic_DNA"/>
</dbReference>
<organism evidence="3 5">
    <name type="scientific">Adineta steineri</name>
    <dbReference type="NCBI Taxonomy" id="433720"/>
    <lineage>
        <taxon>Eukaryota</taxon>
        <taxon>Metazoa</taxon>
        <taxon>Spiralia</taxon>
        <taxon>Gnathifera</taxon>
        <taxon>Rotifera</taxon>
        <taxon>Eurotatoria</taxon>
        <taxon>Bdelloidea</taxon>
        <taxon>Adinetida</taxon>
        <taxon>Adinetidae</taxon>
        <taxon>Adineta</taxon>
    </lineage>
</organism>
<evidence type="ECO:0000313" key="1">
    <source>
        <dbReference type="EMBL" id="CAF1159960.1"/>
    </source>
</evidence>
<accession>A0A818YJY4</accession>
<dbReference type="AlphaFoldDB" id="A0A818YJY4"/>
<gene>
    <name evidence="1" type="ORF">JYZ213_LOCUS24590</name>
    <name evidence="3" type="ORF">OKA104_LOCUS15904</name>
    <name evidence="4" type="ORF">OXD698_LOCUS32294</name>
    <name evidence="2" type="ORF">VCS650_LOCUS25103</name>
</gene>
<dbReference type="EMBL" id="CAJOAZ010004170">
    <property type="protein sequence ID" value="CAF4047235.1"/>
    <property type="molecule type" value="Genomic_DNA"/>
</dbReference>
<evidence type="ECO:0000313" key="3">
    <source>
        <dbReference type="EMBL" id="CAF3754909.1"/>
    </source>
</evidence>
<dbReference type="Proteomes" id="UP000663881">
    <property type="component" value="Unassembled WGS sequence"/>
</dbReference>
<dbReference type="Proteomes" id="UP000663891">
    <property type="component" value="Unassembled WGS sequence"/>
</dbReference>
<name>A0A818YJY4_9BILA</name>
<evidence type="ECO:0000313" key="5">
    <source>
        <dbReference type="Proteomes" id="UP000663881"/>
    </source>
</evidence>